<feature type="domain" description="Mur ligase central" evidence="1">
    <location>
        <begin position="42"/>
        <end position="116"/>
    </location>
</feature>
<evidence type="ECO:0000259" key="1">
    <source>
        <dbReference type="Pfam" id="PF08245"/>
    </source>
</evidence>
<dbReference type="PANTHER" id="PTHR23135:SF4">
    <property type="entry name" value="UDP-N-ACETYLMURAMOYL-L-ALANYL-D-GLUTAMATE--2,6-DIAMINOPIMELATE LIGASE MURE HOMOLOG, CHLOROPLASTIC"/>
    <property type="match status" value="1"/>
</dbReference>
<accession>A0A0G1BQC3</accession>
<reference evidence="2 3" key="1">
    <citation type="journal article" date="2015" name="Nature">
        <title>rRNA introns, odd ribosomes, and small enigmatic genomes across a large radiation of phyla.</title>
        <authorList>
            <person name="Brown C.T."/>
            <person name="Hug L.A."/>
            <person name="Thomas B.C."/>
            <person name="Sharon I."/>
            <person name="Castelle C.J."/>
            <person name="Singh A."/>
            <person name="Wilkins M.J."/>
            <person name="Williams K.H."/>
            <person name="Banfield J.F."/>
        </authorList>
    </citation>
    <scope>NUCLEOTIDE SEQUENCE [LARGE SCALE GENOMIC DNA]</scope>
</reference>
<dbReference type="Gene3D" id="3.40.1190.10">
    <property type="entry name" value="Mur-like, catalytic domain"/>
    <property type="match status" value="1"/>
</dbReference>
<dbReference type="EMBL" id="LCCW01000059">
    <property type="protein sequence ID" value="KKS39673.1"/>
    <property type="molecule type" value="Genomic_DNA"/>
</dbReference>
<dbReference type="Proteomes" id="UP000034516">
    <property type="component" value="Unassembled WGS sequence"/>
</dbReference>
<organism evidence="2 3">
    <name type="scientific">Candidatus Kuenenbacteria bacterium GW2011_GWA2_42_15</name>
    <dbReference type="NCBI Taxonomy" id="1618677"/>
    <lineage>
        <taxon>Bacteria</taxon>
        <taxon>Candidatus Kueneniibacteriota</taxon>
    </lineage>
</organism>
<protein>
    <submittedName>
        <fullName evidence="2">UDP-N-acetylmuramyl-tripeptide synthetase</fullName>
    </submittedName>
</protein>
<dbReference type="PANTHER" id="PTHR23135">
    <property type="entry name" value="MUR LIGASE FAMILY MEMBER"/>
    <property type="match status" value="1"/>
</dbReference>
<dbReference type="GO" id="GO:0005524">
    <property type="term" value="F:ATP binding"/>
    <property type="evidence" value="ECO:0007669"/>
    <property type="project" value="InterPro"/>
</dbReference>
<evidence type="ECO:0000313" key="2">
    <source>
        <dbReference type="EMBL" id="KKS39673.1"/>
    </source>
</evidence>
<dbReference type="InterPro" id="IPR036565">
    <property type="entry name" value="Mur-like_cat_sf"/>
</dbReference>
<gene>
    <name evidence="2" type="ORF">UV02_C0059G0007</name>
</gene>
<dbReference type="InterPro" id="IPR013221">
    <property type="entry name" value="Mur_ligase_cen"/>
</dbReference>
<evidence type="ECO:0000313" key="3">
    <source>
        <dbReference type="Proteomes" id="UP000034516"/>
    </source>
</evidence>
<proteinExistence type="predicted"/>
<comment type="caution">
    <text evidence="2">The sequence shown here is derived from an EMBL/GenBank/DDBJ whole genome shotgun (WGS) entry which is preliminary data.</text>
</comment>
<dbReference type="Pfam" id="PF08245">
    <property type="entry name" value="Mur_ligase_M"/>
    <property type="match status" value="1"/>
</dbReference>
<dbReference type="GO" id="GO:0016881">
    <property type="term" value="F:acid-amino acid ligase activity"/>
    <property type="evidence" value="ECO:0007669"/>
    <property type="project" value="InterPro"/>
</dbReference>
<feature type="non-terminal residue" evidence="2">
    <location>
        <position position="117"/>
    </location>
</feature>
<sequence length="117" mass="13102">MIKILIKKFIPKFVLSWYHYSLAILAKWFYGNPSGKMIVVGVTGTAGKSSTSYFIAQILENAGLKVGMTTTTLFKIADKEWLNNKKMTMLGRFQTQKLLKQMLKAGCTVAIIETSSE</sequence>
<dbReference type="SUPFAM" id="SSF53623">
    <property type="entry name" value="MurD-like peptide ligases, catalytic domain"/>
    <property type="match status" value="1"/>
</dbReference>
<name>A0A0G1BQC3_9BACT</name>
<dbReference type="AlphaFoldDB" id="A0A0G1BQC3"/>